<evidence type="ECO:0000313" key="13">
    <source>
        <dbReference type="EMBL" id="CAB4280667.1"/>
    </source>
</evidence>
<keyword evidence="3" id="KW-0813">Transport</keyword>
<comment type="similarity">
    <text evidence="2">Belongs to the amino acid/polyamine transporter 2 family. Amino acid/auxin permease (AAAP) (TC 2.A.18.1) subfamily.</text>
</comment>
<comment type="subcellular location">
    <subcellularLocation>
        <location evidence="1">Endomembrane system</location>
        <topology evidence="1">Multi-pass membrane protein</topology>
    </subcellularLocation>
</comment>
<dbReference type="PANTHER" id="PTHR48017">
    <property type="entry name" value="OS05G0424000 PROTEIN-RELATED"/>
    <property type="match status" value="1"/>
</dbReference>
<evidence type="ECO:0000256" key="4">
    <source>
        <dbReference type="ARBA" id="ARBA00022692"/>
    </source>
</evidence>
<accession>A0A6J5UYE3</accession>
<gene>
    <name evidence="13" type="ORF">CURHAP_LOCUS33566</name>
</gene>
<feature type="transmembrane region" description="Helical" evidence="11">
    <location>
        <begin position="67"/>
        <end position="93"/>
    </location>
</feature>
<dbReference type="AlphaFoldDB" id="A0A6J5UYE3"/>
<keyword evidence="6" id="KW-0029">Amino-acid transport</keyword>
<evidence type="ECO:0000313" key="14">
    <source>
        <dbReference type="Proteomes" id="UP000507222"/>
    </source>
</evidence>
<organism evidence="13 14">
    <name type="scientific">Prunus armeniaca</name>
    <name type="common">Apricot</name>
    <name type="synonym">Armeniaca vulgaris</name>
    <dbReference type="NCBI Taxonomy" id="36596"/>
    <lineage>
        <taxon>Eukaryota</taxon>
        <taxon>Viridiplantae</taxon>
        <taxon>Streptophyta</taxon>
        <taxon>Embryophyta</taxon>
        <taxon>Tracheophyta</taxon>
        <taxon>Spermatophyta</taxon>
        <taxon>Magnoliopsida</taxon>
        <taxon>eudicotyledons</taxon>
        <taxon>Gunneridae</taxon>
        <taxon>Pentapetalae</taxon>
        <taxon>rosids</taxon>
        <taxon>fabids</taxon>
        <taxon>Rosales</taxon>
        <taxon>Rosaceae</taxon>
        <taxon>Amygdaloideae</taxon>
        <taxon>Amygdaleae</taxon>
        <taxon>Prunus</taxon>
    </lineage>
</organism>
<name>A0A6J5UYE3_PRUAR</name>
<dbReference type="EMBL" id="CAEKDK010000005">
    <property type="protein sequence ID" value="CAB4280667.1"/>
    <property type="molecule type" value="Genomic_DNA"/>
</dbReference>
<evidence type="ECO:0000256" key="11">
    <source>
        <dbReference type="SAM" id="Phobius"/>
    </source>
</evidence>
<dbReference type="Proteomes" id="UP000507222">
    <property type="component" value="Unassembled WGS sequence"/>
</dbReference>
<evidence type="ECO:0000256" key="7">
    <source>
        <dbReference type="ARBA" id="ARBA00022989"/>
    </source>
</evidence>
<feature type="transmembrane region" description="Helical" evidence="11">
    <location>
        <begin position="180"/>
        <end position="200"/>
    </location>
</feature>
<dbReference type="GO" id="GO:0006865">
    <property type="term" value="P:amino acid transport"/>
    <property type="evidence" value="ECO:0007669"/>
    <property type="project" value="UniProtKB-KW"/>
</dbReference>
<dbReference type="GO" id="GO:0012505">
    <property type="term" value="C:endomembrane system"/>
    <property type="evidence" value="ECO:0007669"/>
    <property type="project" value="UniProtKB-SubCell"/>
</dbReference>
<sequence length="314" mass="35778">MEGEGKKEAWSIEQGQIKGDQDHEFSLPSAHTIGPDSWQQVGFMLATSFNCRYILSFSNLMLVPLGWTWGVVCMVVVGFYSLYVNWLLAAFHFNNGQMFIRYRDLMGYLYDVEKNVLLHLGFTICDPTSRKYGFHSPWWKSTEGNQLRIQSLSIEAPMVTGVTFFIFAFFIPIISAMRGWLEASTIVTFAYIAILLVVVVKDGKTNKQRDYAIHGNKSTLRKPAVTNMKKALYVQFSGGILFYWACGSKVSENLPNELSGPKWAKVLINAAVFLQSIVSQHMFVTPIHEAIDTKFLKLDKCMNTKENLKRKFFL</sequence>
<keyword evidence="9" id="KW-0927">Auxin signaling pathway</keyword>
<proteinExistence type="inferred from homology"/>
<evidence type="ECO:0000256" key="8">
    <source>
        <dbReference type="ARBA" id="ARBA00023136"/>
    </source>
</evidence>
<keyword evidence="8 11" id="KW-0472">Membrane</keyword>
<evidence type="ECO:0000256" key="6">
    <source>
        <dbReference type="ARBA" id="ARBA00022970"/>
    </source>
</evidence>
<evidence type="ECO:0000256" key="1">
    <source>
        <dbReference type="ARBA" id="ARBA00004127"/>
    </source>
</evidence>
<dbReference type="GO" id="GO:0009734">
    <property type="term" value="P:auxin-activated signaling pathway"/>
    <property type="evidence" value="ECO:0007669"/>
    <property type="project" value="UniProtKB-KW"/>
</dbReference>
<evidence type="ECO:0000256" key="5">
    <source>
        <dbReference type="ARBA" id="ARBA00022847"/>
    </source>
</evidence>
<evidence type="ECO:0000256" key="9">
    <source>
        <dbReference type="ARBA" id="ARBA00023294"/>
    </source>
</evidence>
<protein>
    <recommendedName>
        <fullName evidence="12">Amino acid transporter transmembrane domain-containing protein</fullName>
    </recommendedName>
</protein>
<dbReference type="Pfam" id="PF01490">
    <property type="entry name" value="Aa_trans"/>
    <property type="match status" value="2"/>
</dbReference>
<feature type="domain" description="Amino acid transporter transmembrane" evidence="12">
    <location>
        <begin position="219"/>
        <end position="307"/>
    </location>
</feature>
<keyword evidence="7 11" id="KW-1133">Transmembrane helix</keyword>
<evidence type="ECO:0000256" key="3">
    <source>
        <dbReference type="ARBA" id="ARBA00022448"/>
    </source>
</evidence>
<evidence type="ECO:0000256" key="10">
    <source>
        <dbReference type="ARBA" id="ARBA00045588"/>
    </source>
</evidence>
<evidence type="ECO:0000259" key="12">
    <source>
        <dbReference type="Pfam" id="PF01490"/>
    </source>
</evidence>
<dbReference type="GO" id="GO:0015293">
    <property type="term" value="F:symporter activity"/>
    <property type="evidence" value="ECO:0007669"/>
    <property type="project" value="UniProtKB-KW"/>
</dbReference>
<feature type="domain" description="Amino acid transporter transmembrane" evidence="12">
    <location>
        <begin position="36"/>
        <end position="109"/>
    </location>
</feature>
<dbReference type="InterPro" id="IPR013057">
    <property type="entry name" value="AA_transpt_TM"/>
</dbReference>
<keyword evidence="5" id="KW-0769">Symport</keyword>
<comment type="function">
    <text evidence="10">Carrier protein involved in proton-driven auxin influx. Mediates the formation of auxin gradient from developing leaves (site of auxin biosynthesis) to tips by contributing to the loading of auxin in vascular tissues and facilitating acropetal (base to tip) auxin transport within inner tissues of the root apex, and basipetal (tip to base) auxin transport within outer tissues of the root apex. May be involved in lateral roots and nodules formation.</text>
</comment>
<keyword evidence="4 11" id="KW-0812">Transmembrane</keyword>
<reference evidence="13 14" key="1">
    <citation type="submission" date="2020-05" db="EMBL/GenBank/DDBJ databases">
        <authorList>
            <person name="Campoy J."/>
            <person name="Schneeberger K."/>
            <person name="Spophaly S."/>
        </authorList>
    </citation>
    <scope>NUCLEOTIDE SEQUENCE [LARGE SCALE GENOMIC DNA]</scope>
    <source>
        <strain evidence="13">PruArmRojPasFocal</strain>
    </source>
</reference>
<evidence type="ECO:0000256" key="2">
    <source>
        <dbReference type="ARBA" id="ARBA00005590"/>
    </source>
</evidence>
<feature type="transmembrane region" description="Helical" evidence="11">
    <location>
        <begin position="156"/>
        <end position="174"/>
    </location>
</feature>